<protein>
    <submittedName>
        <fullName evidence="2">Alpha/beta hydrolase</fullName>
    </submittedName>
</protein>
<evidence type="ECO:0000313" key="2">
    <source>
        <dbReference type="EMBL" id="SAK49266.1"/>
    </source>
</evidence>
<dbReference type="EMBL" id="FCOI02000003">
    <property type="protein sequence ID" value="SAK49266.1"/>
    <property type="molecule type" value="Genomic_DNA"/>
</dbReference>
<dbReference type="SUPFAM" id="SSF53474">
    <property type="entry name" value="alpha/beta-Hydrolases"/>
    <property type="match status" value="1"/>
</dbReference>
<dbReference type="PANTHER" id="PTHR43798:SF33">
    <property type="entry name" value="HYDROLASE, PUTATIVE (AFU_ORTHOLOGUE AFUA_2G14860)-RELATED"/>
    <property type="match status" value="1"/>
</dbReference>
<dbReference type="AlphaFoldDB" id="A0A157ZUX5"/>
<dbReference type="InterPro" id="IPR000639">
    <property type="entry name" value="Epox_hydrolase-like"/>
</dbReference>
<dbReference type="GO" id="GO:0016020">
    <property type="term" value="C:membrane"/>
    <property type="evidence" value="ECO:0007669"/>
    <property type="project" value="TreeGrafter"/>
</dbReference>
<gene>
    <name evidence="2" type="ORF">AWB76_01310</name>
</gene>
<dbReference type="Pfam" id="PF00561">
    <property type="entry name" value="Abhydrolase_1"/>
    <property type="match status" value="1"/>
</dbReference>
<dbReference type="InterPro" id="IPR050266">
    <property type="entry name" value="AB_hydrolase_sf"/>
</dbReference>
<evidence type="ECO:0000313" key="3">
    <source>
        <dbReference type="Proteomes" id="UP000054624"/>
    </source>
</evidence>
<dbReference type="GO" id="GO:0047372">
    <property type="term" value="F:monoacylglycerol lipase activity"/>
    <property type="evidence" value="ECO:0007669"/>
    <property type="project" value="TreeGrafter"/>
</dbReference>
<dbReference type="PRINTS" id="PR00412">
    <property type="entry name" value="EPOXHYDRLASE"/>
</dbReference>
<proteinExistence type="predicted"/>
<dbReference type="InterPro" id="IPR029058">
    <property type="entry name" value="AB_hydrolase_fold"/>
</dbReference>
<dbReference type="Gene3D" id="3.40.50.1820">
    <property type="entry name" value="alpha/beta hydrolase"/>
    <property type="match status" value="1"/>
</dbReference>
<sequence length="343" mass="37486">MPDEQVNAWRRRFLGTAIASVGAMQLGLSDFVQAQTAPRASSSNAGFAQIRQVDAGVLSIGYAEAGPANGPVVILLHGWPYDIYAFADVTPMLVAQGYRVIVPYLRGYGSTRFLSADTPRNGQQAVVAVDIIALMDALKIEKATLGAFDWGARTANIIAALWPERVKAMVSVSGYLIGSQQANRAPLPPKAEFAWWYQFYFATERGQAGYEANRHDFNKLIWQLASPKWNFDDATYDRSAKSFENPDHVAVVIHNYRWRLGLTQGEAQYDSLEQRLASAPAIGVPTITMEGDANGAPHPDPAAYAKKFTGKYQHRNVEGGIGHNLPQEAPKAFAEAVVDAGRM</sequence>
<dbReference type="OrthoDB" id="9780765at2"/>
<keyword evidence="2" id="KW-0378">Hydrolase</keyword>
<reference evidence="3" key="1">
    <citation type="submission" date="2016-01" db="EMBL/GenBank/DDBJ databases">
        <authorList>
            <person name="Peeters Charlotte."/>
        </authorList>
    </citation>
    <scope>NUCLEOTIDE SEQUENCE [LARGE SCALE GENOMIC DNA]</scope>
</reference>
<evidence type="ECO:0000259" key="1">
    <source>
        <dbReference type="Pfam" id="PF00561"/>
    </source>
</evidence>
<feature type="domain" description="AB hydrolase-1" evidence="1">
    <location>
        <begin position="71"/>
        <end position="202"/>
    </location>
</feature>
<dbReference type="InterPro" id="IPR006311">
    <property type="entry name" value="TAT_signal"/>
</dbReference>
<dbReference type="InterPro" id="IPR000073">
    <property type="entry name" value="AB_hydrolase_1"/>
</dbReference>
<accession>A0A157ZUX5</accession>
<dbReference type="PROSITE" id="PS51318">
    <property type="entry name" value="TAT"/>
    <property type="match status" value="1"/>
</dbReference>
<dbReference type="GO" id="GO:0046464">
    <property type="term" value="P:acylglycerol catabolic process"/>
    <property type="evidence" value="ECO:0007669"/>
    <property type="project" value="TreeGrafter"/>
</dbReference>
<dbReference type="Proteomes" id="UP000054624">
    <property type="component" value="Unassembled WGS sequence"/>
</dbReference>
<name>A0A157ZUX5_9BURK</name>
<organism evidence="2 3">
    <name type="scientific">Caballeronia temeraria</name>
    <dbReference type="NCBI Taxonomy" id="1777137"/>
    <lineage>
        <taxon>Bacteria</taxon>
        <taxon>Pseudomonadati</taxon>
        <taxon>Pseudomonadota</taxon>
        <taxon>Betaproteobacteria</taxon>
        <taxon>Burkholderiales</taxon>
        <taxon>Burkholderiaceae</taxon>
        <taxon>Caballeronia</taxon>
    </lineage>
</organism>
<dbReference type="RefSeq" id="WP_061159274.1">
    <property type="nucleotide sequence ID" value="NZ_FCOI02000003.1"/>
</dbReference>
<dbReference type="PANTHER" id="PTHR43798">
    <property type="entry name" value="MONOACYLGLYCEROL LIPASE"/>
    <property type="match status" value="1"/>
</dbReference>
<keyword evidence="3" id="KW-1185">Reference proteome</keyword>
<dbReference type="STRING" id="1777137.AWB76_01310"/>